<dbReference type="Proteomes" id="UP001168972">
    <property type="component" value="Unassembled WGS sequence"/>
</dbReference>
<evidence type="ECO:0000256" key="5">
    <source>
        <dbReference type="PROSITE-ProRule" id="PRU00277"/>
    </source>
</evidence>
<dbReference type="PROSITE" id="PS50059">
    <property type="entry name" value="FKBP_PPIASE"/>
    <property type="match status" value="1"/>
</dbReference>
<dbReference type="InterPro" id="IPR001179">
    <property type="entry name" value="PPIase_FKBP_dom"/>
</dbReference>
<feature type="signal peptide" evidence="6">
    <location>
        <begin position="1"/>
        <end position="37"/>
    </location>
</feature>
<comment type="catalytic activity">
    <reaction evidence="1 5">
        <text>[protein]-peptidylproline (omega=180) = [protein]-peptidylproline (omega=0)</text>
        <dbReference type="Rhea" id="RHEA:16237"/>
        <dbReference type="Rhea" id="RHEA-COMP:10747"/>
        <dbReference type="Rhea" id="RHEA-COMP:10748"/>
        <dbReference type="ChEBI" id="CHEBI:83833"/>
        <dbReference type="ChEBI" id="CHEBI:83834"/>
        <dbReference type="EC" id="5.2.1.8"/>
    </reaction>
</comment>
<evidence type="ECO:0000259" key="7">
    <source>
        <dbReference type="PROSITE" id="PS50059"/>
    </source>
</evidence>
<organism evidence="8 9">
    <name type="scientific">Microctonus hyperodae</name>
    <name type="common">Parasitoid wasp</name>
    <dbReference type="NCBI Taxonomy" id="165561"/>
    <lineage>
        <taxon>Eukaryota</taxon>
        <taxon>Metazoa</taxon>
        <taxon>Ecdysozoa</taxon>
        <taxon>Arthropoda</taxon>
        <taxon>Hexapoda</taxon>
        <taxon>Insecta</taxon>
        <taxon>Pterygota</taxon>
        <taxon>Neoptera</taxon>
        <taxon>Endopterygota</taxon>
        <taxon>Hymenoptera</taxon>
        <taxon>Apocrita</taxon>
        <taxon>Ichneumonoidea</taxon>
        <taxon>Braconidae</taxon>
        <taxon>Euphorinae</taxon>
        <taxon>Microctonus</taxon>
    </lineage>
</organism>
<dbReference type="Gene3D" id="3.10.50.40">
    <property type="match status" value="1"/>
</dbReference>
<keyword evidence="3 5" id="KW-0697">Rotamase</keyword>
<feature type="chain" id="PRO_5041275204" description="peptidylprolyl isomerase" evidence="6">
    <location>
        <begin position="38"/>
        <end position="84"/>
    </location>
</feature>
<dbReference type="Pfam" id="PF00254">
    <property type="entry name" value="FKBP_C"/>
    <property type="match status" value="1"/>
</dbReference>
<reference evidence="8" key="2">
    <citation type="submission" date="2023-03" db="EMBL/GenBank/DDBJ databases">
        <authorList>
            <person name="Inwood S.N."/>
            <person name="Skelly J.G."/>
            <person name="Guhlin J."/>
            <person name="Harrop T.W.R."/>
            <person name="Goldson S.G."/>
            <person name="Dearden P.K."/>
        </authorList>
    </citation>
    <scope>NUCLEOTIDE SEQUENCE</scope>
    <source>
        <strain evidence="8">Lincoln</strain>
        <tissue evidence="8">Whole body</tissue>
    </source>
</reference>
<comment type="caution">
    <text evidence="8">The sequence shown here is derived from an EMBL/GenBank/DDBJ whole genome shotgun (WGS) entry which is preliminary data.</text>
</comment>
<keyword evidence="4 5" id="KW-0413">Isomerase</keyword>
<dbReference type="EMBL" id="JAQQBR010000002">
    <property type="protein sequence ID" value="KAK0181725.1"/>
    <property type="molecule type" value="Genomic_DNA"/>
</dbReference>
<gene>
    <name evidence="8" type="ORF">PV327_003983</name>
</gene>
<feature type="domain" description="PPIase FKBP-type" evidence="7">
    <location>
        <begin position="64"/>
        <end position="84"/>
    </location>
</feature>
<dbReference type="EC" id="5.2.1.8" evidence="2 5"/>
<proteinExistence type="predicted"/>
<keyword evidence="6" id="KW-0732">Signal</keyword>
<dbReference type="SUPFAM" id="SSF54534">
    <property type="entry name" value="FKBP-like"/>
    <property type="match status" value="1"/>
</dbReference>
<dbReference type="AlphaFoldDB" id="A0AA39G536"/>
<reference evidence="8" key="1">
    <citation type="journal article" date="2023" name="bioRxiv">
        <title>Scaffold-level genome assemblies of two parasitoid biocontrol wasps reveal the parthenogenesis mechanism and an associated novel virus.</title>
        <authorList>
            <person name="Inwood S."/>
            <person name="Skelly J."/>
            <person name="Guhlin J."/>
            <person name="Harrop T."/>
            <person name="Goldson S."/>
            <person name="Dearden P."/>
        </authorList>
    </citation>
    <scope>NUCLEOTIDE SEQUENCE</scope>
    <source>
        <strain evidence="8">Lincoln</strain>
        <tissue evidence="8">Whole body</tissue>
    </source>
</reference>
<protein>
    <recommendedName>
        <fullName evidence="2 5">peptidylprolyl isomerase</fullName>
        <ecNumber evidence="2 5">5.2.1.8</ecNumber>
    </recommendedName>
</protein>
<accession>A0AA39G536</accession>
<keyword evidence="9" id="KW-1185">Reference proteome</keyword>
<evidence type="ECO:0000256" key="3">
    <source>
        <dbReference type="ARBA" id="ARBA00023110"/>
    </source>
</evidence>
<evidence type="ECO:0000256" key="2">
    <source>
        <dbReference type="ARBA" id="ARBA00013194"/>
    </source>
</evidence>
<dbReference type="PANTHER" id="PTHR45779:SF14">
    <property type="entry name" value="PEPTIDYLPROLYL ISOMERASE"/>
    <property type="match status" value="1"/>
</dbReference>
<evidence type="ECO:0000256" key="4">
    <source>
        <dbReference type="ARBA" id="ARBA00023235"/>
    </source>
</evidence>
<evidence type="ECO:0000313" key="8">
    <source>
        <dbReference type="EMBL" id="KAK0181725.1"/>
    </source>
</evidence>
<sequence length="84" mass="9247">MNSCYRVHATMSRYQGITLVTCWILLVLTTLTGKSVATENEQSNKLKVDVISVPEGCEEKSKDGDQVTMHYTGSLVDGTKFDSS</sequence>
<dbReference type="GO" id="GO:0005783">
    <property type="term" value="C:endoplasmic reticulum"/>
    <property type="evidence" value="ECO:0007669"/>
    <property type="project" value="TreeGrafter"/>
</dbReference>
<dbReference type="PANTHER" id="PTHR45779">
    <property type="entry name" value="PEPTIDYLPROLYL ISOMERASE"/>
    <property type="match status" value="1"/>
</dbReference>
<evidence type="ECO:0000256" key="6">
    <source>
        <dbReference type="SAM" id="SignalP"/>
    </source>
</evidence>
<evidence type="ECO:0000256" key="1">
    <source>
        <dbReference type="ARBA" id="ARBA00000971"/>
    </source>
</evidence>
<name>A0AA39G536_MICHY</name>
<dbReference type="InterPro" id="IPR044609">
    <property type="entry name" value="FKBP2/11"/>
</dbReference>
<dbReference type="InterPro" id="IPR046357">
    <property type="entry name" value="PPIase_dom_sf"/>
</dbReference>
<evidence type="ECO:0000313" key="9">
    <source>
        <dbReference type="Proteomes" id="UP001168972"/>
    </source>
</evidence>
<dbReference type="GO" id="GO:0003755">
    <property type="term" value="F:peptidyl-prolyl cis-trans isomerase activity"/>
    <property type="evidence" value="ECO:0007669"/>
    <property type="project" value="UniProtKB-KW"/>
</dbReference>